<gene>
    <name evidence="8" type="ORF">BDV33DRAFT_232586</name>
</gene>
<evidence type="ECO:0008006" key="10">
    <source>
        <dbReference type="Google" id="ProtNLM"/>
    </source>
</evidence>
<accession>A0A5N6EJG0</accession>
<dbReference type="SUPFAM" id="SSF51905">
    <property type="entry name" value="FAD/NAD(P)-binding domain"/>
    <property type="match status" value="2"/>
</dbReference>
<evidence type="ECO:0000256" key="4">
    <source>
        <dbReference type="ARBA" id="ARBA00022630"/>
    </source>
</evidence>
<evidence type="ECO:0000313" key="8">
    <source>
        <dbReference type="EMBL" id="KAB8217741.1"/>
    </source>
</evidence>
<keyword evidence="5" id="KW-0274">FAD</keyword>
<protein>
    <recommendedName>
        <fullName evidence="10">FAD/NAD(P)-binding domain-containing protein</fullName>
    </recommendedName>
</protein>
<name>A0A5N6EJG0_9EURO</name>
<keyword evidence="7" id="KW-0560">Oxidoreductase</keyword>
<dbReference type="AlphaFoldDB" id="A0A5N6EJG0"/>
<evidence type="ECO:0000256" key="5">
    <source>
        <dbReference type="ARBA" id="ARBA00022827"/>
    </source>
</evidence>
<organism evidence="8 9">
    <name type="scientific">Aspergillus novoparasiticus</name>
    <dbReference type="NCBI Taxonomy" id="986946"/>
    <lineage>
        <taxon>Eukaryota</taxon>
        <taxon>Fungi</taxon>
        <taxon>Dikarya</taxon>
        <taxon>Ascomycota</taxon>
        <taxon>Pezizomycotina</taxon>
        <taxon>Eurotiomycetes</taxon>
        <taxon>Eurotiomycetidae</taxon>
        <taxon>Eurotiales</taxon>
        <taxon>Aspergillaceae</taxon>
        <taxon>Aspergillus</taxon>
        <taxon>Aspergillus subgen. Circumdati</taxon>
    </lineage>
</organism>
<dbReference type="InterPro" id="IPR036188">
    <property type="entry name" value="FAD/NAD-bd_sf"/>
</dbReference>
<comment type="pathway">
    <text evidence="2">Secondary metabolite biosynthesis; terpenoid biosynthesis.</text>
</comment>
<evidence type="ECO:0000256" key="2">
    <source>
        <dbReference type="ARBA" id="ARBA00004721"/>
    </source>
</evidence>
<keyword evidence="6" id="KW-0521">NADP</keyword>
<evidence type="ECO:0000256" key="3">
    <source>
        <dbReference type="ARBA" id="ARBA00010139"/>
    </source>
</evidence>
<dbReference type="Proteomes" id="UP000326799">
    <property type="component" value="Unassembled WGS sequence"/>
</dbReference>
<keyword evidence="4" id="KW-0285">Flavoprotein</keyword>
<sequence length="641" mass="71036">MGSVPELSFAETLARYEQERQKRLRPEGLDQYADIGKTEKYKHFGQDPWKADSPYVSKASPMSDGDHAPILIVGTGFSALLFAVRFLEAGFKADDLVFVDSSWGFGGTWYWNRYPGLMCDVESACYMPLLEETGYIPKHRYSYGPELRSYAELVAAKYRLSGRAVFGATIQATGWDDNSSEWLTTISRELGDRSIETMTIRSDFFVLSSGFLNRPKLPKLSGIEKYKGHMFHTSRWDYEYTGGTPDEPALENLKDKKVAFLGTGATAIQVVPHIAKWAERLTVLQRTPSAVSSRGQRPVDAEKFRQEVQTHKGWQCERRQNFALWVSNPYERPEKNLVDDGWTHFPSMSGLVGSPRTAGLTAETAPKYVEMLHELDMPRQNGVRQRVLDIVKDPVTASALQPWYPGWCKRPCFHDDYLATFNLPNVSLADTDGHGIDGFSENGVLVNGKEIEADVVILGTGFEPFTAGSPAFRAGITVKGRNGLSMDEKWAQGPRTLHGIFTKDFPNLILSGFTQTGSTVNVVHTVDVLATHAAHILAAAKERIASETNGSKSKFTIEPTETAEFEWAMRVAEGAYGYAAMPGCTPSYATAEGKRGSADSPESALRAAQSLAWSKGILDFTKIVNEWEAKQDLCGLDIRGI</sequence>
<keyword evidence="9" id="KW-1185">Reference proteome</keyword>
<reference evidence="8 9" key="1">
    <citation type="submission" date="2019-04" db="EMBL/GenBank/DDBJ databases">
        <title>Fungal friends and foes A comparative genomics study of 23 Aspergillus species from section Flavi.</title>
        <authorList>
            <consortium name="DOE Joint Genome Institute"/>
            <person name="Kjaerbolling I."/>
            <person name="Vesth T.C."/>
            <person name="Frisvad J.C."/>
            <person name="Nybo J.L."/>
            <person name="Theobald S."/>
            <person name="Kildgaard S."/>
            <person name="Petersen T.I."/>
            <person name="Kuo A."/>
            <person name="Sato A."/>
            <person name="Lyhne E.K."/>
            <person name="Kogle M.E."/>
            <person name="Wiebenga A."/>
            <person name="Kun R.S."/>
            <person name="Lubbers R.J."/>
            <person name="Makela M.R."/>
            <person name="Barry K."/>
            <person name="Chovatia M."/>
            <person name="Clum A."/>
            <person name="Daum C."/>
            <person name="Haridas S."/>
            <person name="He G."/>
            <person name="LaButti K."/>
            <person name="Lipzen A."/>
            <person name="Mondo S."/>
            <person name="Pangilinan J."/>
            <person name="Riley R."/>
            <person name="Salamov A."/>
            <person name="Simmons B.A."/>
            <person name="Magnuson J.K."/>
            <person name="Henrissat B."/>
            <person name="Mortensen U.H."/>
            <person name="Larsen T.O."/>
            <person name="De vries R.P."/>
            <person name="Grigoriev I.V."/>
            <person name="Machida M."/>
            <person name="Baker S.E."/>
            <person name="Andersen M.R."/>
        </authorList>
    </citation>
    <scope>NUCLEOTIDE SEQUENCE [LARGE SCALE GENOMIC DNA]</scope>
    <source>
        <strain evidence="8 9">CBS 126849</strain>
    </source>
</reference>
<comment type="similarity">
    <text evidence="3">Belongs to the FAD-binding monooxygenase family.</text>
</comment>
<evidence type="ECO:0000256" key="7">
    <source>
        <dbReference type="ARBA" id="ARBA00023002"/>
    </source>
</evidence>
<evidence type="ECO:0000256" key="1">
    <source>
        <dbReference type="ARBA" id="ARBA00001974"/>
    </source>
</evidence>
<evidence type="ECO:0000313" key="9">
    <source>
        <dbReference type="Proteomes" id="UP000326799"/>
    </source>
</evidence>
<dbReference type="GO" id="GO:0016491">
    <property type="term" value="F:oxidoreductase activity"/>
    <property type="evidence" value="ECO:0007669"/>
    <property type="project" value="UniProtKB-KW"/>
</dbReference>
<evidence type="ECO:0000256" key="6">
    <source>
        <dbReference type="ARBA" id="ARBA00022857"/>
    </source>
</evidence>
<dbReference type="PANTHER" id="PTHR43098:SF2">
    <property type="entry name" value="FAD-BINDING MONOOXYGENASE AUSB-RELATED"/>
    <property type="match status" value="1"/>
</dbReference>
<dbReference type="PANTHER" id="PTHR43098">
    <property type="entry name" value="L-ORNITHINE N(5)-MONOOXYGENASE-RELATED"/>
    <property type="match status" value="1"/>
</dbReference>
<dbReference type="Gene3D" id="3.50.50.60">
    <property type="entry name" value="FAD/NAD(P)-binding domain"/>
    <property type="match status" value="2"/>
</dbReference>
<comment type="cofactor">
    <cofactor evidence="1">
        <name>FAD</name>
        <dbReference type="ChEBI" id="CHEBI:57692"/>
    </cofactor>
</comment>
<dbReference type="EMBL" id="ML733459">
    <property type="protein sequence ID" value="KAB8217741.1"/>
    <property type="molecule type" value="Genomic_DNA"/>
</dbReference>
<dbReference type="InterPro" id="IPR050775">
    <property type="entry name" value="FAD-binding_Monooxygenases"/>
</dbReference>
<proteinExistence type="inferred from homology"/>